<dbReference type="OrthoDB" id="9812349at2"/>
<sequence length="208" mass="22924">MAEKSWFYAQNGERQGPVTESEARRLVQDGTIGPDTLVWSEGMENWANASSVLPAMGGTPPTPPPVTPNSMAGSSTGYGTGSYDATRPGAHPADFRDSVRTVFRKYATFSGRARRPEYWWFVLFTFVTSLVFSVLDAMLFGMDVEPLSTIFSLAILIPSLAVGARRLHDVGRTGWWLLLGLIPIIGWIILIFWLAKRGDDHPNEYGPA</sequence>
<feature type="transmembrane region" description="Helical" evidence="2">
    <location>
        <begin position="146"/>
        <end position="163"/>
    </location>
</feature>
<dbReference type="Pfam" id="PF05656">
    <property type="entry name" value="DUF805"/>
    <property type="match status" value="1"/>
</dbReference>
<keyword evidence="2" id="KW-1133">Transmembrane helix</keyword>
<feature type="transmembrane region" description="Helical" evidence="2">
    <location>
        <begin position="175"/>
        <end position="195"/>
    </location>
</feature>
<feature type="region of interest" description="Disordered" evidence="1">
    <location>
        <begin position="58"/>
        <end position="82"/>
    </location>
</feature>
<evidence type="ECO:0000256" key="1">
    <source>
        <dbReference type="SAM" id="MobiDB-lite"/>
    </source>
</evidence>
<evidence type="ECO:0000313" key="5">
    <source>
        <dbReference type="Proteomes" id="UP000295131"/>
    </source>
</evidence>
<dbReference type="InterPro" id="IPR025640">
    <property type="entry name" value="GYF_2"/>
</dbReference>
<feature type="compositionally biased region" description="Low complexity" evidence="1">
    <location>
        <begin position="73"/>
        <end position="82"/>
    </location>
</feature>
<comment type="caution">
    <text evidence="4">The sequence shown here is derived from an EMBL/GenBank/DDBJ whole genome shotgun (WGS) entry which is preliminary data.</text>
</comment>
<protein>
    <submittedName>
        <fullName evidence="4">DUF805 domain-containing protein</fullName>
    </submittedName>
</protein>
<dbReference type="Pfam" id="PF14237">
    <property type="entry name" value="GYF_2"/>
    <property type="match status" value="1"/>
</dbReference>
<evidence type="ECO:0000256" key="2">
    <source>
        <dbReference type="SAM" id="Phobius"/>
    </source>
</evidence>
<keyword evidence="2" id="KW-0812">Transmembrane</keyword>
<dbReference type="RefSeq" id="WP_133284522.1">
    <property type="nucleotide sequence ID" value="NZ_SMSI01000002.1"/>
</dbReference>
<evidence type="ECO:0000313" key="4">
    <source>
        <dbReference type="EMBL" id="TDH35822.1"/>
    </source>
</evidence>
<dbReference type="AlphaFoldDB" id="A0A4V3A712"/>
<accession>A0A4V3A712</accession>
<dbReference type="InterPro" id="IPR008523">
    <property type="entry name" value="DUF805"/>
</dbReference>
<evidence type="ECO:0000259" key="3">
    <source>
        <dbReference type="Pfam" id="PF14237"/>
    </source>
</evidence>
<organism evidence="4 5">
    <name type="scientific">Pseudohoeflea suaedae</name>
    <dbReference type="NCBI Taxonomy" id="877384"/>
    <lineage>
        <taxon>Bacteria</taxon>
        <taxon>Pseudomonadati</taxon>
        <taxon>Pseudomonadota</taxon>
        <taxon>Alphaproteobacteria</taxon>
        <taxon>Hyphomicrobiales</taxon>
        <taxon>Rhizobiaceae</taxon>
        <taxon>Pseudohoeflea</taxon>
    </lineage>
</organism>
<dbReference type="GO" id="GO:0005886">
    <property type="term" value="C:plasma membrane"/>
    <property type="evidence" value="ECO:0007669"/>
    <property type="project" value="TreeGrafter"/>
</dbReference>
<keyword evidence="5" id="KW-1185">Reference proteome</keyword>
<name>A0A4V3A712_9HYPH</name>
<dbReference type="PANTHER" id="PTHR34980">
    <property type="entry name" value="INNER MEMBRANE PROTEIN-RELATED-RELATED"/>
    <property type="match status" value="1"/>
</dbReference>
<keyword evidence="2" id="KW-0472">Membrane</keyword>
<feature type="transmembrane region" description="Helical" evidence="2">
    <location>
        <begin position="118"/>
        <end position="140"/>
    </location>
</feature>
<dbReference type="PANTHER" id="PTHR34980:SF2">
    <property type="entry name" value="INNER MEMBRANE PROTEIN YHAH-RELATED"/>
    <property type="match status" value="1"/>
</dbReference>
<proteinExistence type="predicted"/>
<dbReference type="Proteomes" id="UP000295131">
    <property type="component" value="Unassembled WGS sequence"/>
</dbReference>
<reference evidence="4 5" key="1">
    <citation type="journal article" date="2013" name="Int. J. Syst. Evol. Microbiol.">
        <title>Hoeflea suaedae sp. nov., an endophytic bacterium isolated from the root of the halophyte Suaeda maritima.</title>
        <authorList>
            <person name="Chung E.J."/>
            <person name="Park J.A."/>
            <person name="Pramanik P."/>
            <person name="Bibi F."/>
            <person name="Jeon C.O."/>
            <person name="Chung Y.R."/>
        </authorList>
    </citation>
    <scope>NUCLEOTIDE SEQUENCE [LARGE SCALE GENOMIC DNA]</scope>
    <source>
        <strain evidence="4 5">YC6898</strain>
    </source>
</reference>
<dbReference type="EMBL" id="SMSI01000002">
    <property type="protein sequence ID" value="TDH35822.1"/>
    <property type="molecule type" value="Genomic_DNA"/>
</dbReference>
<feature type="region of interest" description="Disordered" evidence="1">
    <location>
        <begin position="1"/>
        <end position="22"/>
    </location>
</feature>
<gene>
    <name evidence="4" type="ORF">E2A64_10880</name>
</gene>
<feature type="domain" description="GYF" evidence="3">
    <location>
        <begin position="6"/>
        <end position="52"/>
    </location>
</feature>